<feature type="compositionally biased region" description="Polar residues" evidence="1">
    <location>
        <begin position="18"/>
        <end position="35"/>
    </location>
</feature>
<evidence type="ECO:0000313" key="3">
    <source>
        <dbReference type="Proteomes" id="UP000294530"/>
    </source>
</evidence>
<reference evidence="2 3" key="1">
    <citation type="journal article" date="2021" name="Genome Biol.">
        <title>AFLAP: assembly-free linkage analysis pipeline using k-mers from genome sequencing data.</title>
        <authorList>
            <person name="Fletcher K."/>
            <person name="Zhang L."/>
            <person name="Gil J."/>
            <person name="Han R."/>
            <person name="Cavanaugh K."/>
            <person name="Michelmore R."/>
        </authorList>
    </citation>
    <scope>NUCLEOTIDE SEQUENCE [LARGE SCALE GENOMIC DNA]</scope>
    <source>
        <strain evidence="2 3">SF5</strain>
    </source>
</reference>
<dbReference type="EMBL" id="SHOA02000002">
    <property type="protein sequence ID" value="TDH65277.1"/>
    <property type="molecule type" value="Genomic_DNA"/>
</dbReference>
<evidence type="ECO:0000256" key="1">
    <source>
        <dbReference type="SAM" id="MobiDB-lite"/>
    </source>
</evidence>
<dbReference type="Proteomes" id="UP000294530">
    <property type="component" value="Unassembled WGS sequence"/>
</dbReference>
<gene>
    <name evidence="2" type="ORF">CCR75_009178</name>
</gene>
<name>A0A976FEF0_BRELC</name>
<proteinExistence type="predicted"/>
<comment type="caution">
    <text evidence="2">The sequence shown here is derived from an EMBL/GenBank/DDBJ whole genome shotgun (WGS) entry which is preliminary data.</text>
</comment>
<dbReference type="KEGG" id="blac:94352893"/>
<sequence>MEGKAVNVANEAQKQDYDTSSTQSYQPRSSNLRTQTRFDLTAERIKSILRKNAMAAARRRAEGARGQNREWRNVDIKPNTNYHTARRICYVFHKRAK</sequence>
<keyword evidence="3" id="KW-1185">Reference proteome</keyword>
<dbReference type="GeneID" id="94352893"/>
<feature type="region of interest" description="Disordered" evidence="1">
    <location>
        <begin position="1"/>
        <end position="35"/>
    </location>
</feature>
<organism evidence="2 3">
    <name type="scientific">Bremia lactucae</name>
    <name type="common">Lettuce downy mildew</name>
    <dbReference type="NCBI Taxonomy" id="4779"/>
    <lineage>
        <taxon>Eukaryota</taxon>
        <taxon>Sar</taxon>
        <taxon>Stramenopiles</taxon>
        <taxon>Oomycota</taxon>
        <taxon>Peronosporomycetes</taxon>
        <taxon>Peronosporales</taxon>
        <taxon>Peronosporaceae</taxon>
        <taxon>Bremia</taxon>
    </lineage>
</organism>
<protein>
    <submittedName>
        <fullName evidence="2">Uncharacterized protein</fullName>
    </submittedName>
</protein>
<accession>A0A976FEF0</accession>
<dbReference type="AlphaFoldDB" id="A0A976FEF0"/>
<evidence type="ECO:0000313" key="2">
    <source>
        <dbReference type="EMBL" id="TDH65277.1"/>
    </source>
</evidence>
<dbReference type="RefSeq" id="XP_067814776.1">
    <property type="nucleotide sequence ID" value="XM_067967222.1"/>
</dbReference>